<evidence type="ECO:0000313" key="3">
    <source>
        <dbReference type="EMBL" id="KZT08166.1"/>
    </source>
</evidence>
<proteinExistence type="predicted"/>
<keyword evidence="4" id="KW-1185">Reference proteome</keyword>
<dbReference type="AlphaFoldDB" id="A0A165F1D9"/>
<dbReference type="PANTHER" id="PTHR37992">
    <property type="entry name" value="EXPRESSED PROTEIN"/>
    <property type="match status" value="1"/>
</dbReference>
<dbReference type="OrthoDB" id="3342455at2759"/>
<feature type="region of interest" description="Disordered" evidence="1">
    <location>
        <begin position="287"/>
        <end position="318"/>
    </location>
</feature>
<dbReference type="EMBL" id="KV427616">
    <property type="protein sequence ID" value="KZT08166.1"/>
    <property type="molecule type" value="Genomic_DNA"/>
</dbReference>
<dbReference type="STRING" id="1314785.A0A165F1D9"/>
<feature type="transmembrane region" description="Helical" evidence="2">
    <location>
        <begin position="249"/>
        <end position="271"/>
    </location>
</feature>
<evidence type="ECO:0000256" key="2">
    <source>
        <dbReference type="SAM" id="Phobius"/>
    </source>
</evidence>
<feature type="transmembrane region" description="Helical" evidence="2">
    <location>
        <begin position="65"/>
        <end position="88"/>
    </location>
</feature>
<feature type="transmembrane region" description="Helical" evidence="2">
    <location>
        <begin position="124"/>
        <end position="148"/>
    </location>
</feature>
<reference evidence="3 4" key="1">
    <citation type="journal article" date="2016" name="Mol. Biol. Evol.">
        <title>Comparative Genomics of Early-Diverging Mushroom-Forming Fungi Provides Insights into the Origins of Lignocellulose Decay Capabilities.</title>
        <authorList>
            <person name="Nagy L.G."/>
            <person name="Riley R."/>
            <person name="Tritt A."/>
            <person name="Adam C."/>
            <person name="Daum C."/>
            <person name="Floudas D."/>
            <person name="Sun H."/>
            <person name="Yadav J.S."/>
            <person name="Pangilinan J."/>
            <person name="Larsson K.H."/>
            <person name="Matsuura K."/>
            <person name="Barry K."/>
            <person name="Labutti K."/>
            <person name="Kuo R."/>
            <person name="Ohm R.A."/>
            <person name="Bhattacharya S.S."/>
            <person name="Shirouzu T."/>
            <person name="Yoshinaga Y."/>
            <person name="Martin F.M."/>
            <person name="Grigoriev I.V."/>
            <person name="Hibbett D.S."/>
        </authorList>
    </citation>
    <scope>NUCLEOTIDE SEQUENCE [LARGE SCALE GENOMIC DNA]</scope>
    <source>
        <strain evidence="3 4">93-53</strain>
    </source>
</reference>
<keyword evidence="2" id="KW-0812">Transmembrane</keyword>
<dbReference type="RefSeq" id="XP_040765906.1">
    <property type="nucleotide sequence ID" value="XM_040908556.1"/>
</dbReference>
<organism evidence="3 4">
    <name type="scientific">Laetiporus sulphureus 93-53</name>
    <dbReference type="NCBI Taxonomy" id="1314785"/>
    <lineage>
        <taxon>Eukaryota</taxon>
        <taxon>Fungi</taxon>
        <taxon>Dikarya</taxon>
        <taxon>Basidiomycota</taxon>
        <taxon>Agaricomycotina</taxon>
        <taxon>Agaricomycetes</taxon>
        <taxon>Polyporales</taxon>
        <taxon>Laetiporus</taxon>
    </lineage>
</organism>
<evidence type="ECO:0000313" key="4">
    <source>
        <dbReference type="Proteomes" id="UP000076871"/>
    </source>
</evidence>
<keyword evidence="2" id="KW-0472">Membrane</keyword>
<sequence length="318" mass="35266">MMESMPIDTRHPAVREYLALIRLQVLTPLSLLINIATTIVCSAVLTPGLSEISRQYSTTVAPNPSLIAIYVSLLFIGQIGYCVLLVCARKPETKIALVKGVGLPLVIANWVMAFWAIAWVLQAFLVSTVLLGILLALMIYANITLLVYDSPTRSRPLDVVFIHAPVRAFMLWPLMVMFPYSLFITLGYAFSPSEPQHYARYQWTGFGVMMGVNVFGLLVVILSRDIVWCVSASWLCASVWSRSPKPMPVWLTCVLFTIAYPLGLMASSLYMRFRGYRNGAIMLSTDDENDGPAIGQEQGQGGEQQRGPHQVDVDALWG</sequence>
<dbReference type="InterPro" id="IPR013920">
    <property type="entry name" value="DUF1774_fun"/>
</dbReference>
<evidence type="ECO:0000256" key="1">
    <source>
        <dbReference type="SAM" id="MobiDB-lite"/>
    </source>
</evidence>
<gene>
    <name evidence="3" type="ORF">LAESUDRAFT_724171</name>
</gene>
<feature type="transmembrane region" description="Helical" evidence="2">
    <location>
        <begin position="203"/>
        <end position="221"/>
    </location>
</feature>
<feature type="transmembrane region" description="Helical" evidence="2">
    <location>
        <begin position="21"/>
        <end position="45"/>
    </location>
</feature>
<keyword evidence="2" id="KW-1133">Transmembrane helix</keyword>
<dbReference type="PANTHER" id="PTHR37992:SF1">
    <property type="entry name" value="DUF1774-DOMAIN-CONTAINING PROTEIN"/>
    <property type="match status" value="1"/>
</dbReference>
<dbReference type="GeneID" id="63825585"/>
<name>A0A165F1D9_9APHY</name>
<feature type="transmembrane region" description="Helical" evidence="2">
    <location>
        <begin position="169"/>
        <end position="191"/>
    </location>
</feature>
<accession>A0A165F1D9</accession>
<feature type="transmembrane region" description="Helical" evidence="2">
    <location>
        <begin position="100"/>
        <end position="118"/>
    </location>
</feature>
<protein>
    <submittedName>
        <fullName evidence="3">Uncharacterized protein</fullName>
    </submittedName>
</protein>
<dbReference type="InParanoid" id="A0A165F1D9"/>
<dbReference type="Proteomes" id="UP000076871">
    <property type="component" value="Unassembled WGS sequence"/>
</dbReference>